<comment type="caution">
    <text evidence="1">The sequence shown here is derived from an EMBL/GenBank/DDBJ whole genome shotgun (WGS) entry which is preliminary data.</text>
</comment>
<accession>A0ABD1LAY7</accession>
<gene>
    <name evidence="1" type="ORF">Fmac_029646</name>
</gene>
<reference evidence="1 2" key="1">
    <citation type="submission" date="2024-08" db="EMBL/GenBank/DDBJ databases">
        <title>Insights into the chromosomal genome structure of Flemingia macrophylla.</title>
        <authorList>
            <person name="Ding Y."/>
            <person name="Zhao Y."/>
            <person name="Bi W."/>
            <person name="Wu M."/>
            <person name="Zhao G."/>
            <person name="Gong Y."/>
            <person name="Li W."/>
            <person name="Zhang P."/>
        </authorList>
    </citation>
    <scope>NUCLEOTIDE SEQUENCE [LARGE SCALE GENOMIC DNA]</scope>
    <source>
        <strain evidence="1">DYQJB</strain>
        <tissue evidence="1">Leaf</tissue>
    </source>
</reference>
<dbReference type="Proteomes" id="UP001603857">
    <property type="component" value="Unassembled WGS sequence"/>
</dbReference>
<organism evidence="1 2">
    <name type="scientific">Flemingia macrophylla</name>
    <dbReference type="NCBI Taxonomy" id="520843"/>
    <lineage>
        <taxon>Eukaryota</taxon>
        <taxon>Viridiplantae</taxon>
        <taxon>Streptophyta</taxon>
        <taxon>Embryophyta</taxon>
        <taxon>Tracheophyta</taxon>
        <taxon>Spermatophyta</taxon>
        <taxon>Magnoliopsida</taxon>
        <taxon>eudicotyledons</taxon>
        <taxon>Gunneridae</taxon>
        <taxon>Pentapetalae</taxon>
        <taxon>rosids</taxon>
        <taxon>fabids</taxon>
        <taxon>Fabales</taxon>
        <taxon>Fabaceae</taxon>
        <taxon>Papilionoideae</taxon>
        <taxon>50 kb inversion clade</taxon>
        <taxon>NPAAA clade</taxon>
        <taxon>indigoferoid/millettioid clade</taxon>
        <taxon>Phaseoleae</taxon>
        <taxon>Flemingia</taxon>
    </lineage>
</organism>
<name>A0ABD1LAY7_9FABA</name>
<sequence length="50" mass="5866">MARAKEIYTTVKHPYGRWVARLNTRMDRAKNASHHGPPCYNTPQWVRVPC</sequence>
<dbReference type="EMBL" id="JBGMDY010000010">
    <property type="protein sequence ID" value="KAL2320677.1"/>
    <property type="molecule type" value="Genomic_DNA"/>
</dbReference>
<protein>
    <submittedName>
        <fullName evidence="1">Uncharacterized protein</fullName>
    </submittedName>
</protein>
<proteinExistence type="predicted"/>
<evidence type="ECO:0000313" key="2">
    <source>
        <dbReference type="Proteomes" id="UP001603857"/>
    </source>
</evidence>
<evidence type="ECO:0000313" key="1">
    <source>
        <dbReference type="EMBL" id="KAL2320677.1"/>
    </source>
</evidence>
<keyword evidence="2" id="KW-1185">Reference proteome</keyword>
<dbReference type="AlphaFoldDB" id="A0ABD1LAY7"/>